<dbReference type="Proteomes" id="UP001315967">
    <property type="component" value="Chromosome"/>
</dbReference>
<dbReference type="PIRSF" id="PIRSF000452">
    <property type="entry name" value="6-N-acetyltransf"/>
    <property type="match status" value="1"/>
</dbReference>
<protein>
    <recommendedName>
        <fullName evidence="3">Aminoglycoside N(6')-acetyltransferase type 1</fullName>
        <ecNumber evidence="2">2.3.1.82</ecNumber>
    </recommendedName>
    <alternativeName>
        <fullName evidence="7">Aminoglycoside resistance protein</fullName>
    </alternativeName>
</protein>
<evidence type="ECO:0000256" key="6">
    <source>
        <dbReference type="ARBA" id="ARBA00023315"/>
    </source>
</evidence>
<name>A0ABY5P9P0_9LACT</name>
<dbReference type="Pfam" id="PF00583">
    <property type="entry name" value="Acetyltransf_1"/>
    <property type="match status" value="1"/>
</dbReference>
<evidence type="ECO:0000256" key="1">
    <source>
        <dbReference type="ARBA" id="ARBA00011738"/>
    </source>
</evidence>
<gene>
    <name evidence="10" type="ORF">NRE15_07140</name>
</gene>
<dbReference type="InterPro" id="IPR000182">
    <property type="entry name" value="GNAT_dom"/>
</dbReference>
<evidence type="ECO:0000313" key="10">
    <source>
        <dbReference type="EMBL" id="UUX35484.1"/>
    </source>
</evidence>
<dbReference type="EMBL" id="CP102453">
    <property type="protein sequence ID" value="UUX35484.1"/>
    <property type="molecule type" value="Genomic_DNA"/>
</dbReference>
<accession>A0ABY5P9P0</accession>
<dbReference type="PANTHER" id="PTHR43072:SF60">
    <property type="entry name" value="L-2,4-DIAMINOBUTYRIC ACID ACETYLTRANSFERASE"/>
    <property type="match status" value="1"/>
</dbReference>
<feature type="domain" description="N-acetyltransferase" evidence="9">
    <location>
        <begin position="1"/>
        <end position="132"/>
    </location>
</feature>
<dbReference type="InterPro" id="IPR024170">
    <property type="entry name" value="Aminoglycoside_N6-AcTrfrase"/>
</dbReference>
<keyword evidence="6 10" id="KW-0012">Acyltransferase</keyword>
<evidence type="ECO:0000256" key="4">
    <source>
        <dbReference type="ARBA" id="ARBA00022679"/>
    </source>
</evidence>
<dbReference type="EC" id="2.3.1.82" evidence="2"/>
<dbReference type="PANTHER" id="PTHR43072">
    <property type="entry name" value="N-ACETYLTRANSFERASE"/>
    <property type="match status" value="1"/>
</dbReference>
<keyword evidence="11" id="KW-1185">Reference proteome</keyword>
<comment type="catalytic activity">
    <reaction evidence="8">
        <text>kanamycin B + acetyl-CoA = N(6')-acetylkanamycin B + CoA + H(+)</text>
        <dbReference type="Rhea" id="RHEA:16449"/>
        <dbReference type="ChEBI" id="CHEBI:15378"/>
        <dbReference type="ChEBI" id="CHEBI:57287"/>
        <dbReference type="ChEBI" id="CHEBI:57288"/>
        <dbReference type="ChEBI" id="CHEBI:58390"/>
        <dbReference type="ChEBI" id="CHEBI:58549"/>
        <dbReference type="EC" id="2.3.1.82"/>
    </reaction>
</comment>
<dbReference type="GO" id="GO:0016746">
    <property type="term" value="F:acyltransferase activity"/>
    <property type="evidence" value="ECO:0007669"/>
    <property type="project" value="UniProtKB-KW"/>
</dbReference>
<proteinExistence type="predicted"/>
<dbReference type="CDD" id="cd04301">
    <property type="entry name" value="NAT_SF"/>
    <property type="match status" value="1"/>
</dbReference>
<keyword evidence="4 10" id="KW-0808">Transferase</keyword>
<sequence>MGTKVFLGSDTDELSGEFKELLLNPEKAVFYVAEAEGVLVGFAQCQIRNDWVEGSSSSPVGYLEGIYVEATYRKQGVASRLIAACEAWSRERACVEFASDCELENADSLAFHLAYGFTEVERTIHFIKRLDE</sequence>
<dbReference type="RefSeq" id="WP_313794965.1">
    <property type="nucleotide sequence ID" value="NZ_CP102453.1"/>
</dbReference>
<dbReference type="SUPFAM" id="SSF55729">
    <property type="entry name" value="Acyl-CoA N-acyltransferases (Nat)"/>
    <property type="match status" value="1"/>
</dbReference>
<organism evidence="10 11">
    <name type="scientific">Fundicoccus culcitae</name>
    <dbReference type="NCBI Taxonomy" id="2969821"/>
    <lineage>
        <taxon>Bacteria</taxon>
        <taxon>Bacillati</taxon>
        <taxon>Bacillota</taxon>
        <taxon>Bacilli</taxon>
        <taxon>Lactobacillales</taxon>
        <taxon>Aerococcaceae</taxon>
        <taxon>Fundicoccus</taxon>
    </lineage>
</organism>
<evidence type="ECO:0000259" key="9">
    <source>
        <dbReference type="PROSITE" id="PS51186"/>
    </source>
</evidence>
<dbReference type="InterPro" id="IPR016181">
    <property type="entry name" value="Acyl_CoA_acyltransferase"/>
</dbReference>
<keyword evidence="5" id="KW-0046">Antibiotic resistance</keyword>
<dbReference type="Gene3D" id="3.40.630.30">
    <property type="match status" value="1"/>
</dbReference>
<evidence type="ECO:0000256" key="2">
    <source>
        <dbReference type="ARBA" id="ARBA00012888"/>
    </source>
</evidence>
<evidence type="ECO:0000256" key="8">
    <source>
        <dbReference type="ARBA" id="ARBA00048923"/>
    </source>
</evidence>
<evidence type="ECO:0000256" key="3">
    <source>
        <dbReference type="ARBA" id="ARBA00017677"/>
    </source>
</evidence>
<evidence type="ECO:0000256" key="7">
    <source>
        <dbReference type="ARBA" id="ARBA00029660"/>
    </source>
</evidence>
<dbReference type="NCBIfam" id="NF043067">
    <property type="entry name" value="AAC_6p_group_E"/>
    <property type="match status" value="1"/>
</dbReference>
<evidence type="ECO:0000313" key="11">
    <source>
        <dbReference type="Proteomes" id="UP001315967"/>
    </source>
</evidence>
<evidence type="ECO:0000256" key="5">
    <source>
        <dbReference type="ARBA" id="ARBA00023251"/>
    </source>
</evidence>
<comment type="subunit">
    <text evidence="1">Homodimer.</text>
</comment>
<reference evidence="10 11" key="1">
    <citation type="submission" date="2022-08" db="EMBL/GenBank/DDBJ databases">
        <title>Aerococcaceae sp. nov isolated from spoiled eye mask.</title>
        <authorList>
            <person name="Zhou G."/>
            <person name="Xie X.-B."/>
            <person name="Shi Q.-S."/>
            <person name="Wang Y.-S."/>
            <person name="Wen X."/>
            <person name="Peng H."/>
            <person name="Yang X.-J."/>
            <person name="Tao H.-B."/>
            <person name="Huang X.-M."/>
        </authorList>
    </citation>
    <scope>NUCLEOTIDE SEQUENCE [LARGE SCALE GENOMIC DNA]</scope>
    <source>
        <strain evidence="11">DM20194951</strain>
    </source>
</reference>
<dbReference type="PROSITE" id="PS51186">
    <property type="entry name" value="GNAT"/>
    <property type="match status" value="1"/>
</dbReference>